<evidence type="ECO:0000313" key="1">
    <source>
        <dbReference type="EMBL" id="KAF2195819.1"/>
    </source>
</evidence>
<organism evidence="1 2">
    <name type="scientific">Zopfia rhizophila CBS 207.26</name>
    <dbReference type="NCBI Taxonomy" id="1314779"/>
    <lineage>
        <taxon>Eukaryota</taxon>
        <taxon>Fungi</taxon>
        <taxon>Dikarya</taxon>
        <taxon>Ascomycota</taxon>
        <taxon>Pezizomycotina</taxon>
        <taxon>Dothideomycetes</taxon>
        <taxon>Dothideomycetes incertae sedis</taxon>
        <taxon>Zopfiaceae</taxon>
        <taxon>Zopfia</taxon>
    </lineage>
</organism>
<evidence type="ECO:0000313" key="2">
    <source>
        <dbReference type="Proteomes" id="UP000800200"/>
    </source>
</evidence>
<protein>
    <submittedName>
        <fullName evidence="1">Uncharacterized protein</fullName>
    </submittedName>
</protein>
<keyword evidence="2" id="KW-1185">Reference proteome</keyword>
<dbReference type="AlphaFoldDB" id="A0A6A6EYD1"/>
<feature type="non-terminal residue" evidence="1">
    <location>
        <position position="179"/>
    </location>
</feature>
<gene>
    <name evidence="1" type="ORF">K469DRAFT_491110</name>
</gene>
<reference evidence="1" key="1">
    <citation type="journal article" date="2020" name="Stud. Mycol.">
        <title>101 Dothideomycetes genomes: a test case for predicting lifestyles and emergence of pathogens.</title>
        <authorList>
            <person name="Haridas S."/>
            <person name="Albert R."/>
            <person name="Binder M."/>
            <person name="Bloem J."/>
            <person name="Labutti K."/>
            <person name="Salamov A."/>
            <person name="Andreopoulos B."/>
            <person name="Baker S."/>
            <person name="Barry K."/>
            <person name="Bills G."/>
            <person name="Bluhm B."/>
            <person name="Cannon C."/>
            <person name="Castanera R."/>
            <person name="Culley D."/>
            <person name="Daum C."/>
            <person name="Ezra D."/>
            <person name="Gonzalez J."/>
            <person name="Henrissat B."/>
            <person name="Kuo A."/>
            <person name="Liang C."/>
            <person name="Lipzen A."/>
            <person name="Lutzoni F."/>
            <person name="Magnuson J."/>
            <person name="Mondo S."/>
            <person name="Nolan M."/>
            <person name="Ohm R."/>
            <person name="Pangilinan J."/>
            <person name="Park H.-J."/>
            <person name="Ramirez L."/>
            <person name="Alfaro M."/>
            <person name="Sun H."/>
            <person name="Tritt A."/>
            <person name="Yoshinaga Y."/>
            <person name="Zwiers L.-H."/>
            <person name="Turgeon B."/>
            <person name="Goodwin S."/>
            <person name="Spatafora J."/>
            <person name="Crous P."/>
            <person name="Grigoriev I."/>
        </authorList>
    </citation>
    <scope>NUCLEOTIDE SEQUENCE</scope>
    <source>
        <strain evidence="1">CBS 207.26</strain>
    </source>
</reference>
<sequence length="179" mass="20843">RVQQLCARWASTGDPSQVQPDDPNISPQVSGAFPFGEQTSLSRYYEDLLDLYIFSYCTDIPDLSNAVILKWQETDYLHTWSIPDIQLVIKAFSHLPLTDRLSLYLTDYYAYLWDQTEWRSLKEYVPLRPGIEKFLYAVSRARSPHMASKGDELLDEWCTYHVHVDKNEGKKCLETRDAL</sequence>
<accession>A0A6A6EYD1</accession>
<dbReference type="Proteomes" id="UP000800200">
    <property type="component" value="Unassembled WGS sequence"/>
</dbReference>
<dbReference type="EMBL" id="ML994610">
    <property type="protein sequence ID" value="KAF2195819.1"/>
    <property type="molecule type" value="Genomic_DNA"/>
</dbReference>
<name>A0A6A6EYD1_9PEZI</name>
<proteinExistence type="predicted"/>
<dbReference type="OrthoDB" id="3674086at2759"/>
<feature type="non-terminal residue" evidence="1">
    <location>
        <position position="1"/>
    </location>
</feature>